<keyword evidence="1" id="KW-0732">Signal</keyword>
<organism evidence="4 5">
    <name type="scientific">Ruegeria spongiae</name>
    <dbReference type="NCBI Taxonomy" id="2942209"/>
    <lineage>
        <taxon>Bacteria</taxon>
        <taxon>Pseudomonadati</taxon>
        <taxon>Pseudomonadota</taxon>
        <taxon>Alphaproteobacteria</taxon>
        <taxon>Rhodobacterales</taxon>
        <taxon>Roseobacteraceae</taxon>
        <taxon>Ruegeria</taxon>
    </lineage>
</organism>
<accession>A0ABT0Q6Y6</accession>
<dbReference type="EMBL" id="JAMFMB010000033">
    <property type="protein sequence ID" value="MCL6285636.1"/>
    <property type="molecule type" value="Genomic_DNA"/>
</dbReference>
<dbReference type="Proteomes" id="UP001203880">
    <property type="component" value="Unassembled WGS sequence"/>
</dbReference>
<dbReference type="SMART" id="SM01225">
    <property type="entry name" value="G8"/>
    <property type="match status" value="1"/>
</dbReference>
<evidence type="ECO:0000313" key="5">
    <source>
        <dbReference type="Proteomes" id="UP001203880"/>
    </source>
</evidence>
<feature type="compositionally biased region" description="Gly residues" evidence="2">
    <location>
        <begin position="822"/>
        <end position="847"/>
    </location>
</feature>
<proteinExistence type="predicted"/>
<evidence type="ECO:0000259" key="3">
    <source>
        <dbReference type="PROSITE" id="PS51484"/>
    </source>
</evidence>
<evidence type="ECO:0000313" key="4">
    <source>
        <dbReference type="EMBL" id="MCL6285636.1"/>
    </source>
</evidence>
<dbReference type="RefSeq" id="WP_249712619.1">
    <property type="nucleotide sequence ID" value="NZ_JAMFMB010000033.1"/>
</dbReference>
<dbReference type="PANTHER" id="PTHR46769">
    <property type="entry name" value="POLYCYSTIC KIDNEY AND HEPATIC DISEASE 1 (AUTOSOMAL RECESSIVE)-LIKE 1"/>
    <property type="match status" value="1"/>
</dbReference>
<sequence length="1086" mass="114286">MDTHMDMGGHAGHAEHAAQVNALFAPADATHVAVKDGNWSDASTWSNGKVPGDGAMVHIPEGKDVTYDVYSAKELDMVRVDGTLSWSQNKDTSMHVDTILTSHGSHLEIGTMDNPMPADVSAEITFVDGPIDLKEDPGQISRGLVAFGEVEIHGADKASYLTMNGGAQAGSKTITVEGDTDNWEVGDQILLVGTGDGSRDETRAIVSVNGNKITFDKALNYDHEPPAGFDFDTYVGNLSRNVVLQSENPDGIRGHFMMHNGMTDAGQDYANMVLNAEFRDMGRTDHSRTVGTEPGDSNPQGRYSIHMHQIGTEPDSAVSLIEGNAVAGNPGWGIVQHSSQAMINENIVYDVTGAGIVSEWGDETGEWNGNLVSSVTGPTVSKQVGSEGAAYENQSRVIVQQDNIAANSLIGWNYSGRESFPEDELHSGAPKDGMHRKQFEREQLPYDPSPFDMAIDHEEPAIVDFDNNTAIGTGTAFRVFHRQMAEDTDTMSVIDNFTVWGGEDAVNLDNYSSNYLFKDSTWQGDGIGFRVERKTSSAVFNNVDMHDFSIGYKSLGLNHEMVLIDTDFHNVRTEFDLADLLIGVHSDSLRKELISYFKSKHGINYENPMPKIVDSDTLTPVNAVTFKADGDADLTITPKDRGLNITGTITDSVGVRNFNEYVIAKTPKGTGTSQDFEGIRLTLFAEAHDEPFVQKEITVDQFLELHGTYQKGDGSWVSPVVNWITDRLTGDQHPVIIEIKLDGFDPATMKAHELSAYPDPGINNPDFDYNLAGGGSGHGGHTGGGDGGHTGGGDGGHTGGGDDGHTGGGDDGHTGGGDDGHTGGGDDGQTGGGDDGHTGGGDGGHTGGGDDGHTGGGDDGHTGGGDDGHTGGGDGGHTGDDSTGVKLVGGNEADVFTGTMNNDVLEGARGNDTLTGRAGHDEITGGLGKDKIYGGNGHDTLDGMSAPDEIRGGLGHDLVYGGGGNDLIGGGMGKDTLFGGYNHDVIFGSGGNDLIDGGAGNDRMSLGRGDDVLIFSTGQDTVRDFDAQGDDLLNLSLAEGITNFADLKANHLSNVGGKAVITDDAGNSLTFVGVDVGSLTSDDFIF</sequence>
<keyword evidence="5" id="KW-1185">Reference proteome</keyword>
<dbReference type="InterPro" id="IPR052387">
    <property type="entry name" value="Fibrocystin"/>
</dbReference>
<dbReference type="PROSITE" id="PS51484">
    <property type="entry name" value="G8"/>
    <property type="match status" value="1"/>
</dbReference>
<dbReference type="PROSITE" id="PS00330">
    <property type="entry name" value="HEMOLYSIN_CALCIUM"/>
    <property type="match status" value="1"/>
</dbReference>
<name>A0ABT0Q6Y6_9RHOB</name>
<feature type="domain" description="G8" evidence="3">
    <location>
        <begin position="43"/>
        <end position="165"/>
    </location>
</feature>
<dbReference type="InterPro" id="IPR011049">
    <property type="entry name" value="Serralysin-like_metalloprot_C"/>
</dbReference>
<dbReference type="InterPro" id="IPR019316">
    <property type="entry name" value="G8_domain"/>
</dbReference>
<gene>
    <name evidence="4" type="ORF">M3P21_19080</name>
</gene>
<feature type="region of interest" description="Disordered" evidence="2">
    <location>
        <begin position="767"/>
        <end position="888"/>
    </location>
</feature>
<dbReference type="PRINTS" id="PR00313">
    <property type="entry name" value="CABNDNGRPT"/>
</dbReference>
<dbReference type="InterPro" id="IPR001343">
    <property type="entry name" value="Hemolysn_Ca-bd"/>
</dbReference>
<protein>
    <recommendedName>
        <fullName evidence="3">G8 domain-containing protein</fullName>
    </recommendedName>
</protein>
<dbReference type="Gene3D" id="2.150.10.10">
    <property type="entry name" value="Serralysin-like metalloprotease, C-terminal"/>
    <property type="match status" value="3"/>
</dbReference>
<dbReference type="InterPro" id="IPR018511">
    <property type="entry name" value="Hemolysin-typ_Ca-bd_CS"/>
</dbReference>
<dbReference type="Pfam" id="PF10162">
    <property type="entry name" value="G8"/>
    <property type="match status" value="1"/>
</dbReference>
<dbReference type="PANTHER" id="PTHR46769:SF2">
    <property type="entry name" value="FIBROCYSTIN-L ISOFORM 2 PRECURSOR-RELATED"/>
    <property type="match status" value="1"/>
</dbReference>
<evidence type="ECO:0000256" key="1">
    <source>
        <dbReference type="ARBA" id="ARBA00022729"/>
    </source>
</evidence>
<feature type="compositionally biased region" description="Gly residues" evidence="2">
    <location>
        <begin position="772"/>
        <end position="799"/>
    </location>
</feature>
<comment type="caution">
    <text evidence="4">The sequence shown here is derived from an EMBL/GenBank/DDBJ whole genome shotgun (WGS) entry which is preliminary data.</text>
</comment>
<feature type="compositionally biased region" description="Basic and acidic residues" evidence="2">
    <location>
        <begin position="848"/>
        <end position="869"/>
    </location>
</feature>
<feature type="compositionally biased region" description="Basic and acidic residues" evidence="2">
    <location>
        <begin position="800"/>
        <end position="821"/>
    </location>
</feature>
<dbReference type="Pfam" id="PF00353">
    <property type="entry name" value="HemolysinCabind"/>
    <property type="match status" value="3"/>
</dbReference>
<dbReference type="SUPFAM" id="SSF51120">
    <property type="entry name" value="beta-Roll"/>
    <property type="match status" value="2"/>
</dbReference>
<evidence type="ECO:0000256" key="2">
    <source>
        <dbReference type="SAM" id="MobiDB-lite"/>
    </source>
</evidence>
<reference evidence="4" key="1">
    <citation type="submission" date="2022-05" db="EMBL/GenBank/DDBJ databases">
        <authorList>
            <person name="Park J.-S."/>
        </authorList>
    </citation>
    <scope>NUCLEOTIDE SEQUENCE</scope>
    <source>
        <strain evidence="4">2012CJ41-6</strain>
    </source>
</reference>